<protein>
    <recommendedName>
        <fullName evidence="2">DUF1996 domain-containing protein</fullName>
    </recommendedName>
</protein>
<feature type="compositionally biased region" description="Polar residues" evidence="1">
    <location>
        <begin position="315"/>
        <end position="337"/>
    </location>
</feature>
<keyword evidence="4" id="KW-1185">Reference proteome</keyword>
<feature type="domain" description="DUF1996" evidence="2">
    <location>
        <begin position="18"/>
        <end position="246"/>
    </location>
</feature>
<evidence type="ECO:0000259" key="2">
    <source>
        <dbReference type="Pfam" id="PF09362"/>
    </source>
</evidence>
<evidence type="ECO:0000256" key="1">
    <source>
        <dbReference type="SAM" id="MobiDB-lite"/>
    </source>
</evidence>
<proteinExistence type="predicted"/>
<dbReference type="PANTHER" id="PTHR43662:SF12">
    <property type="entry name" value="DUF1996 DOMAIN-CONTAINING PROTEIN-RELATED"/>
    <property type="match status" value="1"/>
</dbReference>
<gene>
    <name evidence="3" type="ORF">CTEN210_16286</name>
</gene>
<dbReference type="Proteomes" id="UP001054902">
    <property type="component" value="Unassembled WGS sequence"/>
</dbReference>
<evidence type="ECO:0000313" key="3">
    <source>
        <dbReference type="EMBL" id="GFH59810.1"/>
    </source>
</evidence>
<accession>A0AAD3HDN8</accession>
<dbReference type="InterPro" id="IPR018535">
    <property type="entry name" value="DUF1996"/>
</dbReference>
<reference evidence="3 4" key="1">
    <citation type="journal article" date="2021" name="Sci. Rep.">
        <title>The genome of the diatom Chaetoceros tenuissimus carries an ancient integrated fragment of an extant virus.</title>
        <authorList>
            <person name="Hongo Y."/>
            <person name="Kimura K."/>
            <person name="Takaki Y."/>
            <person name="Yoshida Y."/>
            <person name="Baba S."/>
            <person name="Kobayashi G."/>
            <person name="Nagasaki K."/>
            <person name="Hano T."/>
            <person name="Tomaru Y."/>
        </authorList>
    </citation>
    <scope>NUCLEOTIDE SEQUENCE [LARGE SCALE GENOMIC DNA]</scope>
    <source>
        <strain evidence="3 4">NIES-3715</strain>
    </source>
</reference>
<dbReference type="Pfam" id="PF09362">
    <property type="entry name" value="DUF1996"/>
    <property type="match status" value="1"/>
</dbReference>
<comment type="caution">
    <text evidence="3">The sequence shown here is derived from an EMBL/GenBank/DDBJ whole genome shotgun (WGS) entry which is preliminary data.</text>
</comment>
<dbReference type="EMBL" id="BLLK01000069">
    <property type="protein sequence ID" value="GFH59810.1"/>
    <property type="molecule type" value="Genomic_DNA"/>
</dbReference>
<organism evidence="3 4">
    <name type="scientific">Chaetoceros tenuissimus</name>
    <dbReference type="NCBI Taxonomy" id="426638"/>
    <lineage>
        <taxon>Eukaryota</taxon>
        <taxon>Sar</taxon>
        <taxon>Stramenopiles</taxon>
        <taxon>Ochrophyta</taxon>
        <taxon>Bacillariophyta</taxon>
        <taxon>Coscinodiscophyceae</taxon>
        <taxon>Chaetocerotophycidae</taxon>
        <taxon>Chaetocerotales</taxon>
        <taxon>Chaetocerotaceae</taxon>
        <taxon>Chaetoceros</taxon>
    </lineage>
</organism>
<feature type="compositionally biased region" description="Acidic residues" evidence="1">
    <location>
        <begin position="351"/>
        <end position="415"/>
    </location>
</feature>
<sequence>MAVGTCFYDSPSGHARSDPIITTTDLSDHVHTFYGPLNFHPDTSHVNLRSIGNAFTSSPWVENQSLYWHPSIYEKTRGTSPPTYTRVNRLKTSPYYRWDNSVKDVNGETTQAFPDDFRMIAYSNEPNANKGGETGGNIFTECCKENEEDCSVISGRLEFPKRNCSFLGLAFAMPTCFNGNSDSENHRAHVAYTLNGEVAGPCPTSHPKRLPQVQLFLRIPQYRGAEVDYVLADESSVFHVDFMNGWQKQNGVSVLQNIINNCPIEAQGDASYNPPCTCTSFLTANTERTGAMCDSDVRALIADEATDVVNKLPRKSNSNTPVITKSWSTDPTLTCTPTVPDFENPDKDNPNEDEEEEPCEDCEEEPEEEEEEEEPCEDCEEEPEDGPDEEEEEEPCEDCEEEPEDGPDDEEEDVPENPSCLDSDRKFLFNAQNKHCKWVGKKWIVVVPILQMTGRLFHLCALWHANRSLVVRHLITPQRSFIQKMAQRKIAHGLILRRNAKDSG</sequence>
<evidence type="ECO:0000313" key="4">
    <source>
        <dbReference type="Proteomes" id="UP001054902"/>
    </source>
</evidence>
<name>A0AAD3HDN8_9STRA</name>
<dbReference type="PANTHER" id="PTHR43662">
    <property type="match status" value="1"/>
</dbReference>
<dbReference type="AlphaFoldDB" id="A0AAD3HDN8"/>
<feature type="region of interest" description="Disordered" evidence="1">
    <location>
        <begin position="312"/>
        <end position="419"/>
    </location>
</feature>